<dbReference type="AlphaFoldDB" id="B9TG39"/>
<dbReference type="Proteomes" id="UP000008311">
    <property type="component" value="Unassembled WGS sequence"/>
</dbReference>
<feature type="region of interest" description="Disordered" evidence="1">
    <location>
        <begin position="49"/>
        <end position="70"/>
    </location>
</feature>
<gene>
    <name evidence="2" type="ORF">RCOM_1897980</name>
</gene>
<evidence type="ECO:0000256" key="1">
    <source>
        <dbReference type="SAM" id="MobiDB-lite"/>
    </source>
</evidence>
<sequence>MRRRPRRLTSRVEDDEAPPCGSATHRYTFQLTLARGQQAGTGIGFRVRSCPGEPSSSSGARTGYGVWSVR</sequence>
<dbReference type="EMBL" id="EQ980337">
    <property type="protein sequence ID" value="EEF25174.1"/>
    <property type="molecule type" value="Genomic_DNA"/>
</dbReference>
<accession>B9TG39</accession>
<protein>
    <submittedName>
        <fullName evidence="2">Uncharacterized protein</fullName>
    </submittedName>
</protein>
<feature type="region of interest" description="Disordered" evidence="1">
    <location>
        <begin position="1"/>
        <end position="23"/>
    </location>
</feature>
<proteinExistence type="predicted"/>
<keyword evidence="3" id="KW-1185">Reference proteome</keyword>
<reference evidence="3" key="1">
    <citation type="journal article" date="2010" name="Nat. Biotechnol.">
        <title>Draft genome sequence of the oilseed species Ricinus communis.</title>
        <authorList>
            <person name="Chan A.P."/>
            <person name="Crabtree J."/>
            <person name="Zhao Q."/>
            <person name="Lorenzi H."/>
            <person name="Orvis J."/>
            <person name="Puiu D."/>
            <person name="Melake-Berhan A."/>
            <person name="Jones K.M."/>
            <person name="Redman J."/>
            <person name="Chen G."/>
            <person name="Cahoon E.B."/>
            <person name="Gedil M."/>
            <person name="Stanke M."/>
            <person name="Haas B.J."/>
            <person name="Wortman J.R."/>
            <person name="Fraser-Liggett C.M."/>
            <person name="Ravel J."/>
            <person name="Rabinowicz P.D."/>
        </authorList>
    </citation>
    <scope>NUCLEOTIDE SEQUENCE [LARGE SCALE GENOMIC DNA]</scope>
    <source>
        <strain evidence="3">cv. Hale</strain>
    </source>
</reference>
<name>B9TG39_RICCO</name>
<organism evidence="2 3">
    <name type="scientific">Ricinus communis</name>
    <name type="common">Castor bean</name>
    <dbReference type="NCBI Taxonomy" id="3988"/>
    <lineage>
        <taxon>Eukaryota</taxon>
        <taxon>Viridiplantae</taxon>
        <taxon>Streptophyta</taxon>
        <taxon>Embryophyta</taxon>
        <taxon>Tracheophyta</taxon>
        <taxon>Spermatophyta</taxon>
        <taxon>Magnoliopsida</taxon>
        <taxon>eudicotyledons</taxon>
        <taxon>Gunneridae</taxon>
        <taxon>Pentapetalae</taxon>
        <taxon>rosids</taxon>
        <taxon>fabids</taxon>
        <taxon>Malpighiales</taxon>
        <taxon>Euphorbiaceae</taxon>
        <taxon>Acalyphoideae</taxon>
        <taxon>Acalypheae</taxon>
        <taxon>Ricinus</taxon>
    </lineage>
</organism>
<dbReference type="InParanoid" id="B9TG39"/>
<evidence type="ECO:0000313" key="2">
    <source>
        <dbReference type="EMBL" id="EEF25174.1"/>
    </source>
</evidence>
<evidence type="ECO:0000313" key="3">
    <source>
        <dbReference type="Proteomes" id="UP000008311"/>
    </source>
</evidence>